<dbReference type="SUPFAM" id="SSF55486">
    <property type="entry name" value="Metalloproteases ('zincins'), catalytic domain"/>
    <property type="match status" value="1"/>
</dbReference>
<dbReference type="GO" id="GO:0004222">
    <property type="term" value="F:metalloendopeptidase activity"/>
    <property type="evidence" value="ECO:0007669"/>
    <property type="project" value="InterPro"/>
</dbReference>
<dbReference type="Pfam" id="PF01833">
    <property type="entry name" value="TIG"/>
    <property type="match status" value="1"/>
</dbReference>
<evidence type="ECO:0000313" key="9">
    <source>
        <dbReference type="EMBL" id="TWO32873.1"/>
    </source>
</evidence>
<dbReference type="Gene3D" id="2.60.40.10">
    <property type="entry name" value="Immunoglobulins"/>
    <property type="match status" value="1"/>
</dbReference>
<dbReference type="Proteomes" id="UP000295814">
    <property type="component" value="Unassembled WGS sequence"/>
</dbReference>
<feature type="domain" description="Peptidase M10 metallopeptidase" evidence="6">
    <location>
        <begin position="344"/>
        <end position="490"/>
    </location>
</feature>
<keyword evidence="5" id="KW-0862">Zinc</keyword>
<evidence type="ECO:0000313" key="10">
    <source>
        <dbReference type="Proteomes" id="UP000295814"/>
    </source>
</evidence>
<keyword evidence="10" id="KW-1185">Reference proteome</keyword>
<evidence type="ECO:0000256" key="2">
    <source>
        <dbReference type="ARBA" id="ARBA00022723"/>
    </source>
</evidence>
<evidence type="ECO:0000259" key="6">
    <source>
        <dbReference type="Pfam" id="PF00413"/>
    </source>
</evidence>
<dbReference type="InterPro" id="IPR002909">
    <property type="entry name" value="IPT_dom"/>
</dbReference>
<dbReference type="EMBL" id="SMZJ02000004">
    <property type="protein sequence ID" value="TWO32873.1"/>
    <property type="molecule type" value="Genomic_DNA"/>
</dbReference>
<dbReference type="GO" id="GO:0008270">
    <property type="term" value="F:zinc ion binding"/>
    <property type="evidence" value="ECO:0007669"/>
    <property type="project" value="InterPro"/>
</dbReference>
<sequence>MNTFYNKLSLGLILIFGVYTLNLHAQDHSLIQKISLDKQVELSDAIIEGEVISKTSYWDAAHKNIYTSNLIKVYKVFKGETVSETVEIITPGGVVDLKALVVSHSLQLKKGDIGVFMLESSNASKDTESIQGKSMNLKNVFKSVSDVQGFYKYDLLNDKVANTYSKTKSIEDNFYTQITNKSGKQPIEVTAFNLREEIEHNKQAAKTTSISKSSMAVPTITSFSATQYSAGTKSVLTINGTGFGATKGSVGFSDADYGGYLHTDALDNQVLSWTNTQIEVEIPDVAGTGTIKVNTTSNGSIESSNVLPIEFAQINLQYSDTAYQTQHVETDGSGGNTWTMNADFYNSGARDAFIRAFENWSCSTGVNWKIDNQTTAINTNASDGISVITFDNSMGSGTLGQCYSRYQGCYEGAEIKWYVSEMDIVFNATKTWNYTTGVPTPSEIDFESVALHELGHGHQLGHVVDTNVAMHYSLSAGETLRSLNSGDLNGALDVQSRSTTSPVCTQNIMEQSTCYQSSLSNDEFSLEKEIKIYPNPASNRVFVKSSSVNIDNIELYNVLGRLVRRTKIRNQYRLSLDLSDFSAGIYLLKVNTEFASHTQKLIVSK</sequence>
<organism evidence="9 10">
    <name type="scientific">Seonamhaeicola sediminis</name>
    <dbReference type="NCBI Taxonomy" id="2528206"/>
    <lineage>
        <taxon>Bacteria</taxon>
        <taxon>Pseudomonadati</taxon>
        <taxon>Bacteroidota</taxon>
        <taxon>Flavobacteriia</taxon>
        <taxon>Flavobacteriales</taxon>
        <taxon>Flavobacteriaceae</taxon>
    </lineage>
</organism>
<protein>
    <submittedName>
        <fullName evidence="9">T9SS type A sorting domain-containing protein</fullName>
    </submittedName>
</protein>
<dbReference type="Gene3D" id="3.40.390.10">
    <property type="entry name" value="Collagenase (Catalytic Domain)"/>
    <property type="match status" value="1"/>
</dbReference>
<evidence type="ECO:0000256" key="4">
    <source>
        <dbReference type="ARBA" id="ARBA00022801"/>
    </source>
</evidence>
<evidence type="ECO:0000259" key="8">
    <source>
        <dbReference type="Pfam" id="PF18962"/>
    </source>
</evidence>
<dbReference type="RefSeq" id="WP_133355589.1">
    <property type="nucleotide sequence ID" value="NZ_SMZJ02000004.1"/>
</dbReference>
<keyword evidence="1" id="KW-0645">Protease</keyword>
<evidence type="ECO:0000259" key="7">
    <source>
        <dbReference type="Pfam" id="PF01833"/>
    </source>
</evidence>
<dbReference type="GO" id="GO:0031012">
    <property type="term" value="C:extracellular matrix"/>
    <property type="evidence" value="ECO:0007669"/>
    <property type="project" value="InterPro"/>
</dbReference>
<proteinExistence type="predicted"/>
<dbReference type="OrthoDB" id="7574679at2"/>
<keyword evidence="2" id="KW-0479">Metal-binding</keyword>
<evidence type="ECO:0000256" key="1">
    <source>
        <dbReference type="ARBA" id="ARBA00022670"/>
    </source>
</evidence>
<feature type="domain" description="Secretion system C-terminal sorting" evidence="8">
    <location>
        <begin position="532"/>
        <end position="603"/>
    </location>
</feature>
<dbReference type="Pfam" id="PF18962">
    <property type="entry name" value="Por_Secre_tail"/>
    <property type="match status" value="1"/>
</dbReference>
<dbReference type="AlphaFoldDB" id="A0A562YEW5"/>
<gene>
    <name evidence="9" type="ORF">E1J38_008415</name>
</gene>
<dbReference type="InterPro" id="IPR001818">
    <property type="entry name" value="Pept_M10_metallopeptidase"/>
</dbReference>
<evidence type="ECO:0000256" key="3">
    <source>
        <dbReference type="ARBA" id="ARBA00022729"/>
    </source>
</evidence>
<dbReference type="InterPro" id="IPR024079">
    <property type="entry name" value="MetalloPept_cat_dom_sf"/>
</dbReference>
<dbReference type="InterPro" id="IPR013783">
    <property type="entry name" value="Ig-like_fold"/>
</dbReference>
<dbReference type="SUPFAM" id="SSF81296">
    <property type="entry name" value="E set domains"/>
    <property type="match status" value="1"/>
</dbReference>
<dbReference type="InterPro" id="IPR026444">
    <property type="entry name" value="Secre_tail"/>
</dbReference>
<dbReference type="NCBIfam" id="TIGR04183">
    <property type="entry name" value="Por_Secre_tail"/>
    <property type="match status" value="1"/>
</dbReference>
<feature type="domain" description="IPT/TIG" evidence="7">
    <location>
        <begin position="218"/>
        <end position="305"/>
    </location>
</feature>
<dbReference type="Pfam" id="PF00413">
    <property type="entry name" value="Peptidase_M10"/>
    <property type="match status" value="1"/>
</dbReference>
<reference evidence="9 10" key="1">
    <citation type="submission" date="2019-07" db="EMBL/GenBank/DDBJ databases">
        <title>Seonamhaeicola sp. W255 draft genome.</title>
        <authorList>
            <person name="Zhang X.-Y."/>
            <person name="Zhang R."/>
            <person name="Zhong Y.-L."/>
            <person name="Du Z.-J."/>
        </authorList>
    </citation>
    <scope>NUCLEOTIDE SEQUENCE [LARGE SCALE GENOMIC DNA]</scope>
    <source>
        <strain evidence="9 10">W255</strain>
    </source>
</reference>
<accession>A0A562YEW5</accession>
<keyword evidence="4" id="KW-0378">Hydrolase</keyword>
<dbReference type="InterPro" id="IPR014756">
    <property type="entry name" value="Ig_E-set"/>
</dbReference>
<comment type="caution">
    <text evidence="9">The sequence shown here is derived from an EMBL/GenBank/DDBJ whole genome shotgun (WGS) entry which is preliminary data.</text>
</comment>
<evidence type="ECO:0000256" key="5">
    <source>
        <dbReference type="ARBA" id="ARBA00022833"/>
    </source>
</evidence>
<dbReference type="GO" id="GO:0006508">
    <property type="term" value="P:proteolysis"/>
    <property type="evidence" value="ECO:0007669"/>
    <property type="project" value="UniProtKB-KW"/>
</dbReference>
<keyword evidence="3" id="KW-0732">Signal</keyword>
<name>A0A562YEW5_9FLAO</name>